<sequence>MNGQWSFIDHLAAVPTIIGTAPAWNSDLAVCVLALIAITAYVQIGRDIAVELRGE</sequence>
<gene>
    <name evidence="1" type="ORF">HDA39_002725</name>
</gene>
<keyword evidence="2" id="KW-1185">Reference proteome</keyword>
<dbReference type="EMBL" id="JACHMY010000001">
    <property type="protein sequence ID" value="MBB5835991.1"/>
    <property type="molecule type" value="Genomic_DNA"/>
</dbReference>
<organism evidence="1 2">
    <name type="scientific">Kribbella italica</name>
    <dbReference type="NCBI Taxonomy" id="1540520"/>
    <lineage>
        <taxon>Bacteria</taxon>
        <taxon>Bacillati</taxon>
        <taxon>Actinomycetota</taxon>
        <taxon>Actinomycetes</taxon>
        <taxon>Propionibacteriales</taxon>
        <taxon>Kribbellaceae</taxon>
        <taxon>Kribbella</taxon>
    </lineage>
</organism>
<evidence type="ECO:0000313" key="1">
    <source>
        <dbReference type="EMBL" id="MBB5835991.1"/>
    </source>
</evidence>
<accession>A0A7W9J5G5</accession>
<name>A0A7W9J5G5_9ACTN</name>
<dbReference type="RefSeq" id="WP_184795561.1">
    <property type="nucleotide sequence ID" value="NZ_JACHMY010000001.1"/>
</dbReference>
<comment type="caution">
    <text evidence="1">The sequence shown here is derived from an EMBL/GenBank/DDBJ whole genome shotgun (WGS) entry which is preliminary data.</text>
</comment>
<evidence type="ECO:0000313" key="2">
    <source>
        <dbReference type="Proteomes" id="UP000549971"/>
    </source>
</evidence>
<reference evidence="1 2" key="1">
    <citation type="submission" date="2020-08" db="EMBL/GenBank/DDBJ databases">
        <title>Sequencing the genomes of 1000 actinobacteria strains.</title>
        <authorList>
            <person name="Klenk H.-P."/>
        </authorList>
    </citation>
    <scope>NUCLEOTIDE SEQUENCE [LARGE SCALE GENOMIC DNA]</scope>
    <source>
        <strain evidence="1 2">DSM 28967</strain>
    </source>
</reference>
<protein>
    <submittedName>
        <fullName evidence="1">Uncharacterized protein</fullName>
    </submittedName>
</protein>
<proteinExistence type="predicted"/>
<dbReference type="AlphaFoldDB" id="A0A7W9J5G5"/>
<dbReference type="Proteomes" id="UP000549971">
    <property type="component" value="Unassembled WGS sequence"/>
</dbReference>